<sequence>MNTTLSPTKLLNKVRMKEKWNSGKCLAGVRNRSGSESIGCVRWSRSLEMRSSMLMNSPPSTIFESINSRFNCGS</sequence>
<protein>
    <submittedName>
        <fullName evidence="1">Uncharacterized protein MANES_05G093300</fullName>
    </submittedName>
</protein>
<reference evidence="1" key="1">
    <citation type="submission" date="2018-02" db="EMBL/GenBank/DDBJ databases">
        <title>Rhizophora mucronata_Transcriptome.</title>
        <authorList>
            <person name="Meera S.P."/>
            <person name="Sreeshan A."/>
            <person name="Augustine A."/>
        </authorList>
    </citation>
    <scope>NUCLEOTIDE SEQUENCE</scope>
    <source>
        <tissue evidence="1">Leaf</tissue>
    </source>
</reference>
<organism evidence="1">
    <name type="scientific">Rhizophora mucronata</name>
    <name type="common">Asiatic mangrove</name>
    <dbReference type="NCBI Taxonomy" id="61149"/>
    <lineage>
        <taxon>Eukaryota</taxon>
        <taxon>Viridiplantae</taxon>
        <taxon>Streptophyta</taxon>
        <taxon>Embryophyta</taxon>
        <taxon>Tracheophyta</taxon>
        <taxon>Spermatophyta</taxon>
        <taxon>Magnoliopsida</taxon>
        <taxon>eudicotyledons</taxon>
        <taxon>Gunneridae</taxon>
        <taxon>Pentapetalae</taxon>
        <taxon>rosids</taxon>
        <taxon>fabids</taxon>
        <taxon>Malpighiales</taxon>
        <taxon>Rhizophoraceae</taxon>
        <taxon>Rhizophora</taxon>
    </lineage>
</organism>
<name>A0A2P2KHK3_RHIMU</name>
<proteinExistence type="predicted"/>
<evidence type="ECO:0000313" key="1">
    <source>
        <dbReference type="EMBL" id="MBX05205.1"/>
    </source>
</evidence>
<accession>A0A2P2KHK3</accession>
<dbReference type="AlphaFoldDB" id="A0A2P2KHK3"/>
<dbReference type="EMBL" id="GGEC01024721">
    <property type="protein sequence ID" value="MBX05205.1"/>
    <property type="molecule type" value="Transcribed_RNA"/>
</dbReference>